<keyword evidence="2" id="KW-1185">Reference proteome</keyword>
<organism evidence="1 2">
    <name type="scientific">Paenibacillus agri</name>
    <dbReference type="NCBI Taxonomy" id="2744309"/>
    <lineage>
        <taxon>Bacteria</taxon>
        <taxon>Bacillati</taxon>
        <taxon>Bacillota</taxon>
        <taxon>Bacilli</taxon>
        <taxon>Bacillales</taxon>
        <taxon>Paenibacillaceae</taxon>
        <taxon>Paenibacillus</taxon>
    </lineage>
</organism>
<evidence type="ECO:0000313" key="2">
    <source>
        <dbReference type="Proteomes" id="UP000564806"/>
    </source>
</evidence>
<protein>
    <submittedName>
        <fullName evidence="1">Uncharacterized protein</fullName>
    </submittedName>
</protein>
<evidence type="ECO:0000313" key="1">
    <source>
        <dbReference type="EMBL" id="NUU61572.1"/>
    </source>
</evidence>
<dbReference type="AlphaFoldDB" id="A0A850ES26"/>
<gene>
    <name evidence="1" type="ORF">HPT30_14610</name>
</gene>
<accession>A0A850ES26</accession>
<comment type="caution">
    <text evidence="1">The sequence shown here is derived from an EMBL/GenBank/DDBJ whole genome shotgun (WGS) entry which is preliminary data.</text>
</comment>
<name>A0A850ES26_9BACL</name>
<dbReference type="RefSeq" id="WP_175372082.1">
    <property type="nucleotide sequence ID" value="NZ_JABWCS010000209.1"/>
</dbReference>
<dbReference type="EMBL" id="JABWCS010000209">
    <property type="protein sequence ID" value="NUU61572.1"/>
    <property type="molecule type" value="Genomic_DNA"/>
</dbReference>
<sequence>MELKSINIAVELSKLSKDDLVTLLVNFSEDIDEVKRALSLRFMDTDDKNALSEYKKIIRSYIKQSSDRYGFVTYRNVSYAVVGAEQIMKQAEDALEGGKAIRAAEISFCVMHEMGNLLQKCDDSGGIVGGMIQECLSLVRSVTTYIEESDRKVKSKLFKLLLKEAGHSSLKGWSDWQLSLLESAVHVMTDHAEKDLWNDTIKRLVSEEDSHLSKNSYFLEHSAWLRYQIIERFDGESQAQQYLQSHLEYTVFRKKAIEQAIQKQDLDKALQLAKQGEKKDRAKRFHGLVNEWKAYQYEIYGLTNQLEKQIEIAEEFVLDGEYLYYSRLKGLYSADDWKIAYERLLNELNKSDRSWSADSLYRRILVEENETQRLFNYVKEYKRAVLEYYPHLVSKYADDVFALFSQLILEETAVSSNRKEYQKVCGMIRHLIKAGGKLQAEMIIEQLCNDYPKRSAMIDELQKIKL</sequence>
<dbReference type="Proteomes" id="UP000564806">
    <property type="component" value="Unassembled WGS sequence"/>
</dbReference>
<proteinExistence type="predicted"/>
<reference evidence="1" key="1">
    <citation type="submission" date="2020-06" db="EMBL/GenBank/DDBJ databases">
        <title>Paenibacillus sp. nov., isolated from soil.</title>
        <authorList>
            <person name="Seo Y.L."/>
        </authorList>
    </citation>
    <scope>NUCLEOTIDE SEQUENCE [LARGE SCALE GENOMIC DNA]</scope>
    <source>
        <strain evidence="1">JW14</strain>
    </source>
</reference>